<name>A0A6N7EH41_9MICO</name>
<proteinExistence type="predicted"/>
<dbReference type="Proteomes" id="UP000437709">
    <property type="component" value="Unassembled WGS sequence"/>
</dbReference>
<dbReference type="Pfam" id="PF13552">
    <property type="entry name" value="DUF4127"/>
    <property type="match status" value="1"/>
</dbReference>
<reference evidence="1 2" key="1">
    <citation type="submission" date="2019-10" db="EMBL/GenBank/DDBJ databases">
        <title>Georgenia wutianyii sp. nov. and Georgenia yuyongxinii sp. nov. isolated from plateau pika (Ochotona curzoniae) in the Qinghai-Tibet plateau of China.</title>
        <authorList>
            <person name="Tian Z."/>
        </authorList>
    </citation>
    <scope>NUCLEOTIDE SEQUENCE [LARGE SCALE GENOMIC DNA]</scope>
    <source>
        <strain evidence="1 2">JCM 19765</strain>
    </source>
</reference>
<dbReference type="AlphaFoldDB" id="A0A6N7EH41"/>
<protein>
    <submittedName>
        <fullName evidence="1">DUF4127 family protein</fullName>
    </submittedName>
</protein>
<dbReference type="EMBL" id="WHPC01000012">
    <property type="protein sequence ID" value="MPV36473.1"/>
    <property type="molecule type" value="Genomic_DNA"/>
</dbReference>
<dbReference type="OrthoDB" id="9789552at2"/>
<organism evidence="1 2">
    <name type="scientific">Georgenia subflava</name>
    <dbReference type="NCBI Taxonomy" id="1622177"/>
    <lineage>
        <taxon>Bacteria</taxon>
        <taxon>Bacillati</taxon>
        <taxon>Actinomycetota</taxon>
        <taxon>Actinomycetes</taxon>
        <taxon>Micrococcales</taxon>
        <taxon>Bogoriellaceae</taxon>
        <taxon>Georgenia</taxon>
    </lineage>
</organism>
<evidence type="ECO:0000313" key="1">
    <source>
        <dbReference type="EMBL" id="MPV36473.1"/>
    </source>
</evidence>
<comment type="caution">
    <text evidence="1">The sequence shown here is derived from an EMBL/GenBank/DDBJ whole genome shotgun (WGS) entry which is preliminary data.</text>
</comment>
<evidence type="ECO:0000313" key="2">
    <source>
        <dbReference type="Proteomes" id="UP000437709"/>
    </source>
</evidence>
<sequence>MRIALLPPDERPNTAGYARTVGACCDVEVVLPPAEAMPRFREPADTGALADWLRAVAHEVDHVAVSLDLLVHGGLIPSRNTDDRVQDVLPRLDVLRELAVPVTAYQVVTRLPHYDNASRSRQEPGYWSTHGARIGRLSRLWDQHAAGEAGDAEVAAARAEVPDDVVADLVRRRLRNHVVNLAALELASDGVVNALLLTSDDTAPRGLPAADRRALATWIDRLCVDVLTYPGADEVPSVLVARVAAEARGVRPRVAVRCPAPGGLERIAPYEDRPVGAGLANQIRALGGVRVDEPDDADLVLVLHAPATEPGDWVMDPPAQDSAADSAAVVAEVGEHLALGRRVAVADVRYANGSDPTLLDALDDAGLLGRLVAYGGWNTAGNTIGTTLAAGVSPVLGTSEEAAAARREFLARKIVEDGHYLPVVRAAIQAEAAGAGLLDPPLAELPAVHRRITEDLDTWARGVRALSGYRVADARLPWGYTFTVDFDLERTG</sequence>
<accession>A0A6N7EH41</accession>
<dbReference type="RefSeq" id="WP_152193327.1">
    <property type="nucleotide sequence ID" value="NZ_VUKD01000001.1"/>
</dbReference>
<keyword evidence="2" id="KW-1185">Reference proteome</keyword>
<gene>
    <name evidence="1" type="ORF">GB881_05295</name>
</gene>
<dbReference type="InterPro" id="IPR025394">
    <property type="entry name" value="DUF4127"/>
</dbReference>